<dbReference type="AlphaFoldDB" id="A0A1T4Q3R2"/>
<reference evidence="13 14" key="1">
    <citation type="submission" date="2017-02" db="EMBL/GenBank/DDBJ databases">
        <authorList>
            <person name="Peterson S.W."/>
        </authorList>
    </citation>
    <scope>NUCLEOTIDE SEQUENCE [LARGE SCALE GENOMIC DNA]</scope>
    <source>
        <strain evidence="13 14">USBA 369</strain>
    </source>
</reference>
<evidence type="ECO:0000256" key="7">
    <source>
        <dbReference type="ARBA" id="ARBA00023284"/>
    </source>
</evidence>
<dbReference type="InterPro" id="IPR016156">
    <property type="entry name" value="FAD/NAD-linked_Rdtase_dimer_sf"/>
</dbReference>
<feature type="disulfide bond" description="Redox-active" evidence="9">
    <location>
        <begin position="45"/>
        <end position="50"/>
    </location>
</feature>
<evidence type="ECO:0000259" key="11">
    <source>
        <dbReference type="Pfam" id="PF02852"/>
    </source>
</evidence>
<dbReference type="Pfam" id="PF02852">
    <property type="entry name" value="Pyr_redox_dim"/>
    <property type="match status" value="1"/>
</dbReference>
<dbReference type="PROSITE" id="PS00076">
    <property type="entry name" value="PYRIDINE_REDOX_1"/>
    <property type="match status" value="1"/>
</dbReference>
<dbReference type="GO" id="GO:0050660">
    <property type="term" value="F:flavin adenine dinucleotide binding"/>
    <property type="evidence" value="ECO:0007669"/>
    <property type="project" value="TreeGrafter"/>
</dbReference>
<organism evidence="13 14">
    <name type="scientific">Consotaella salsifontis</name>
    <dbReference type="NCBI Taxonomy" id="1365950"/>
    <lineage>
        <taxon>Bacteria</taxon>
        <taxon>Pseudomonadati</taxon>
        <taxon>Pseudomonadota</taxon>
        <taxon>Alphaproteobacteria</taxon>
        <taxon>Hyphomicrobiales</taxon>
        <taxon>Aurantimonadaceae</taxon>
        <taxon>Consotaella</taxon>
    </lineage>
</organism>
<keyword evidence="2 10" id="KW-0285">Flavoprotein</keyword>
<feature type="binding site" evidence="8">
    <location>
        <begin position="179"/>
        <end position="186"/>
    </location>
    <ligand>
        <name>NAD(+)</name>
        <dbReference type="ChEBI" id="CHEBI:57540"/>
    </ligand>
</feature>
<keyword evidence="7 10" id="KW-0676">Redox-active center</keyword>
<dbReference type="GO" id="GO:0003955">
    <property type="term" value="F:NAD(P)H dehydrogenase (quinone) activity"/>
    <property type="evidence" value="ECO:0007669"/>
    <property type="project" value="TreeGrafter"/>
</dbReference>
<dbReference type="Gene3D" id="3.50.50.60">
    <property type="entry name" value="FAD/NAD(P)-binding domain"/>
    <property type="match status" value="2"/>
</dbReference>
<accession>A0A1T4Q3R2</accession>
<proteinExistence type="inferred from homology"/>
<dbReference type="PIRSF" id="PIRSF000350">
    <property type="entry name" value="Mercury_reductase_MerA"/>
    <property type="match status" value="1"/>
</dbReference>
<comment type="similarity">
    <text evidence="1 10">Belongs to the class-I pyridine nucleotide-disulfide oxidoreductase family.</text>
</comment>
<evidence type="ECO:0000256" key="6">
    <source>
        <dbReference type="ARBA" id="ARBA00023157"/>
    </source>
</evidence>
<evidence type="ECO:0000256" key="9">
    <source>
        <dbReference type="PIRSR" id="PIRSR000350-4"/>
    </source>
</evidence>
<keyword evidence="8" id="KW-0520">NAD</keyword>
<dbReference type="InterPro" id="IPR001100">
    <property type="entry name" value="Pyr_nuc-diS_OxRdtase"/>
</dbReference>
<dbReference type="Proteomes" id="UP000190135">
    <property type="component" value="Unassembled WGS sequence"/>
</dbReference>
<keyword evidence="8" id="KW-0547">Nucleotide-binding</keyword>
<dbReference type="EMBL" id="FUXL01000004">
    <property type="protein sequence ID" value="SJZ98413.1"/>
    <property type="molecule type" value="Genomic_DNA"/>
</dbReference>
<keyword evidence="6" id="KW-1015">Disulfide bond</keyword>
<feature type="domain" description="Pyridine nucleotide-disulphide oxidoreductase dimerisation" evidence="11">
    <location>
        <begin position="346"/>
        <end position="451"/>
    </location>
</feature>
<evidence type="ECO:0000313" key="14">
    <source>
        <dbReference type="Proteomes" id="UP000190135"/>
    </source>
</evidence>
<keyword evidence="14" id="KW-1185">Reference proteome</keyword>
<evidence type="ECO:0000256" key="4">
    <source>
        <dbReference type="ARBA" id="ARBA00022857"/>
    </source>
</evidence>
<dbReference type="InterPro" id="IPR012999">
    <property type="entry name" value="Pyr_OxRdtase_I_AS"/>
</dbReference>
<evidence type="ECO:0000259" key="12">
    <source>
        <dbReference type="Pfam" id="PF07992"/>
    </source>
</evidence>
<dbReference type="Pfam" id="PF07992">
    <property type="entry name" value="Pyr_redox_2"/>
    <property type="match status" value="1"/>
</dbReference>
<evidence type="ECO:0000256" key="3">
    <source>
        <dbReference type="ARBA" id="ARBA00022827"/>
    </source>
</evidence>
<feature type="domain" description="FAD/NAD(P)-binding" evidence="12">
    <location>
        <begin position="9"/>
        <end position="326"/>
    </location>
</feature>
<feature type="binding site" evidence="8">
    <location>
        <position position="202"/>
    </location>
    <ligand>
        <name>NAD(+)</name>
        <dbReference type="ChEBI" id="CHEBI:57540"/>
    </ligand>
</feature>
<evidence type="ECO:0000256" key="2">
    <source>
        <dbReference type="ARBA" id="ARBA00022630"/>
    </source>
</evidence>
<dbReference type="InterPro" id="IPR004099">
    <property type="entry name" value="Pyr_nucl-diS_OxRdtase_dimer"/>
</dbReference>
<dbReference type="SUPFAM" id="SSF51905">
    <property type="entry name" value="FAD/NAD(P)-binding domain"/>
    <property type="match status" value="1"/>
</dbReference>
<gene>
    <name evidence="13" type="ORF">SAMN05428963_104333</name>
</gene>
<keyword evidence="4" id="KW-0521">NADP</keyword>
<feature type="binding site" evidence="8">
    <location>
        <position position="54"/>
    </location>
    <ligand>
        <name>FAD</name>
        <dbReference type="ChEBI" id="CHEBI:57692"/>
    </ligand>
</feature>
<feature type="binding site" evidence="8">
    <location>
        <position position="271"/>
    </location>
    <ligand>
        <name>NAD(+)</name>
        <dbReference type="ChEBI" id="CHEBI:57540"/>
    </ligand>
</feature>
<dbReference type="STRING" id="1365950.SAMN05428963_104333"/>
<dbReference type="Gene3D" id="3.30.390.30">
    <property type="match status" value="1"/>
</dbReference>
<feature type="binding site" evidence="8">
    <location>
        <position position="311"/>
    </location>
    <ligand>
        <name>FAD</name>
        <dbReference type="ChEBI" id="CHEBI:57692"/>
    </ligand>
</feature>
<keyword evidence="5 10" id="KW-0560">Oxidoreductase</keyword>
<dbReference type="PRINTS" id="PR00368">
    <property type="entry name" value="FADPNR"/>
</dbReference>
<evidence type="ECO:0000256" key="1">
    <source>
        <dbReference type="ARBA" id="ARBA00007532"/>
    </source>
</evidence>
<keyword evidence="13" id="KW-0670">Pyruvate</keyword>
<dbReference type="PRINTS" id="PR00411">
    <property type="entry name" value="PNDRDTASEI"/>
</dbReference>
<name>A0A1T4Q3R2_9HYPH</name>
<dbReference type="SUPFAM" id="SSF55424">
    <property type="entry name" value="FAD/NAD-linked reductases, dimerisation (C-terminal) domain"/>
    <property type="match status" value="1"/>
</dbReference>
<dbReference type="PANTHER" id="PTHR43014:SF2">
    <property type="entry name" value="MERCURIC REDUCTASE"/>
    <property type="match status" value="1"/>
</dbReference>
<evidence type="ECO:0000256" key="8">
    <source>
        <dbReference type="PIRSR" id="PIRSR000350-3"/>
    </source>
</evidence>
<comment type="cofactor">
    <cofactor evidence="8">
        <name>FAD</name>
        <dbReference type="ChEBI" id="CHEBI:57692"/>
    </cofactor>
    <text evidence="8">Binds 1 FAD per subunit.</text>
</comment>
<protein>
    <submittedName>
        <fullName evidence="13">Pyruvate/2-oxoglutarate dehydrogenase complex, dihydrolipoamide dehydrogenase (E3) component</fullName>
    </submittedName>
</protein>
<evidence type="ECO:0000256" key="5">
    <source>
        <dbReference type="ARBA" id="ARBA00023002"/>
    </source>
</evidence>
<evidence type="ECO:0000256" key="10">
    <source>
        <dbReference type="RuleBase" id="RU003691"/>
    </source>
</evidence>
<keyword evidence="3 8" id="KW-0274">FAD</keyword>
<dbReference type="RefSeq" id="WP_245318902.1">
    <property type="nucleotide sequence ID" value="NZ_FUXL01000004.1"/>
</dbReference>
<dbReference type="PANTHER" id="PTHR43014">
    <property type="entry name" value="MERCURIC REDUCTASE"/>
    <property type="match status" value="1"/>
</dbReference>
<feature type="binding site" evidence="8">
    <location>
        <begin position="142"/>
        <end position="144"/>
    </location>
    <ligand>
        <name>FAD</name>
        <dbReference type="ChEBI" id="CHEBI:57692"/>
    </ligand>
</feature>
<evidence type="ECO:0000313" key="13">
    <source>
        <dbReference type="EMBL" id="SJZ98413.1"/>
    </source>
</evidence>
<dbReference type="InterPro" id="IPR023753">
    <property type="entry name" value="FAD/NAD-binding_dom"/>
</dbReference>
<sequence length="477" mass="49602">MSRTELAPDICVIGGGSGGLTVAAAAASFGVDVVLVEEGAMGGDCLNTGCVPSKALIAAARHAADARAASRFGVFVGEPAIDAAAVHAHVKGAIAAIAPHDSVGRFESLGVKVIQARARFVDARTVEAGEFRIRARRFVLATGSAPAIPPIPGLVSVSFLTNESLFDLDEIPRRLAIIGGGPVGIEMAQAFRRLGAEVVVVERGQALAKEDPELAAIALGALRREGVDLREGADVVRVAAGVGQHAVDLFLRSADGSETVVSASHLLIATGRTPRTAGLGLEAAGIDHGPGGVMVGSDLRTTNRRVYAVGDVAGGLQFTHVAGHQAGLVVRALLFRLPIRYRPEMMPRVTYTDPPLGQVGLTQAEAARNGRCEALRLPYAALDRAQAEDATDGLVKLIVGARGRILGAGVVGDKADEITNLFALAISRRMRVSALAGFVSPYPTLGEAARRLATLHYAPMARRPSVRVLLSLLRRLG</sequence>
<dbReference type="InterPro" id="IPR036188">
    <property type="entry name" value="FAD/NAD-bd_sf"/>
</dbReference>
<dbReference type="GO" id="GO:0016668">
    <property type="term" value="F:oxidoreductase activity, acting on a sulfur group of donors, NAD(P) as acceptor"/>
    <property type="evidence" value="ECO:0007669"/>
    <property type="project" value="InterPro"/>
</dbReference>